<evidence type="ECO:0008006" key="3">
    <source>
        <dbReference type="Google" id="ProtNLM"/>
    </source>
</evidence>
<gene>
    <name evidence="1" type="ORF">ATK36_1924</name>
</gene>
<keyword evidence="2" id="KW-1185">Reference proteome</keyword>
<dbReference type="Proteomes" id="UP000243542">
    <property type="component" value="Unassembled WGS sequence"/>
</dbReference>
<organism evidence="1 2">
    <name type="scientific">Amycolatopsis sulphurea</name>
    <dbReference type="NCBI Taxonomy" id="76022"/>
    <lineage>
        <taxon>Bacteria</taxon>
        <taxon>Bacillati</taxon>
        <taxon>Actinomycetota</taxon>
        <taxon>Actinomycetes</taxon>
        <taxon>Pseudonocardiales</taxon>
        <taxon>Pseudonocardiaceae</taxon>
        <taxon>Amycolatopsis</taxon>
    </lineage>
</organism>
<proteinExistence type="predicted"/>
<dbReference type="AlphaFoldDB" id="A0A2A9F6W9"/>
<protein>
    <recommendedName>
        <fullName evidence="3">Lumazine-binding protein</fullName>
    </recommendedName>
</protein>
<dbReference type="EMBL" id="PDJK01000002">
    <property type="protein sequence ID" value="PFG46918.1"/>
    <property type="molecule type" value="Genomic_DNA"/>
</dbReference>
<reference evidence="1 2" key="1">
    <citation type="submission" date="2017-10" db="EMBL/GenBank/DDBJ databases">
        <title>Sequencing the genomes of 1000 actinobacteria strains.</title>
        <authorList>
            <person name="Klenk H.-P."/>
        </authorList>
    </citation>
    <scope>NUCLEOTIDE SEQUENCE [LARGE SCALE GENOMIC DNA]</scope>
    <source>
        <strain evidence="1 2">DSM 46092</strain>
    </source>
</reference>
<evidence type="ECO:0000313" key="1">
    <source>
        <dbReference type="EMBL" id="PFG46918.1"/>
    </source>
</evidence>
<evidence type="ECO:0000313" key="2">
    <source>
        <dbReference type="Proteomes" id="UP000243542"/>
    </source>
</evidence>
<sequence>MLSRRNATVVAAVAAAVAWIVTITVLVAHEDNPGAPSAPELREQLTTALSGRDADALAGLLDVPGSGAADLAGDYVRVLGDDQVRDLTVRLVPDEHAPTTAVVSGAGRSGARFTYPLAVTSAKGRWTVSFVPPLP</sequence>
<name>A0A2A9F6W9_9PSEU</name>
<dbReference type="RefSeq" id="WP_098510910.1">
    <property type="nucleotide sequence ID" value="NZ_JBIAKZ010000037.1"/>
</dbReference>
<comment type="caution">
    <text evidence="1">The sequence shown here is derived from an EMBL/GenBank/DDBJ whole genome shotgun (WGS) entry which is preliminary data.</text>
</comment>
<accession>A0A2A9F6W9</accession>